<dbReference type="PROSITE" id="PS50817">
    <property type="entry name" value="INTEIN_N_TER"/>
    <property type="match status" value="1"/>
</dbReference>
<dbReference type="InterPro" id="IPR003587">
    <property type="entry name" value="Hint_dom_N"/>
</dbReference>
<dbReference type="GO" id="GO:0016539">
    <property type="term" value="P:intein-mediated protein splicing"/>
    <property type="evidence" value="ECO:0007669"/>
    <property type="project" value="InterPro"/>
</dbReference>
<dbReference type="Gene3D" id="2.170.16.10">
    <property type="entry name" value="Hedgehog/Intein (Hint) domain"/>
    <property type="match status" value="1"/>
</dbReference>
<accession>A0A814TE09</accession>
<name>A0A814TE09_9BILA</name>
<reference evidence="2" key="1">
    <citation type="submission" date="2021-02" db="EMBL/GenBank/DDBJ databases">
        <authorList>
            <person name="Nowell W R."/>
        </authorList>
    </citation>
    <scope>NUCLEOTIDE SEQUENCE</scope>
</reference>
<dbReference type="InterPro" id="IPR006141">
    <property type="entry name" value="Intein_N"/>
</dbReference>
<evidence type="ECO:0000313" key="3">
    <source>
        <dbReference type="Proteomes" id="UP000663889"/>
    </source>
</evidence>
<dbReference type="SMART" id="SM00306">
    <property type="entry name" value="HintN"/>
    <property type="match status" value="1"/>
</dbReference>
<dbReference type="InterPro" id="IPR036844">
    <property type="entry name" value="Hint_dom_sf"/>
</dbReference>
<dbReference type="EMBL" id="CAJNOU010001140">
    <property type="protein sequence ID" value="CAF1158263.1"/>
    <property type="molecule type" value="Genomic_DNA"/>
</dbReference>
<protein>
    <recommendedName>
        <fullName evidence="1">Hint domain-containing protein</fullName>
    </recommendedName>
</protein>
<organism evidence="2 3">
    <name type="scientific">Rotaria sordida</name>
    <dbReference type="NCBI Taxonomy" id="392033"/>
    <lineage>
        <taxon>Eukaryota</taxon>
        <taxon>Metazoa</taxon>
        <taxon>Spiralia</taxon>
        <taxon>Gnathifera</taxon>
        <taxon>Rotifera</taxon>
        <taxon>Eurotatoria</taxon>
        <taxon>Bdelloidea</taxon>
        <taxon>Philodinida</taxon>
        <taxon>Philodinidae</taxon>
        <taxon>Rotaria</taxon>
    </lineage>
</organism>
<feature type="domain" description="Hint" evidence="1">
    <location>
        <begin position="81"/>
        <end position="175"/>
    </location>
</feature>
<gene>
    <name evidence="2" type="ORF">SEV965_LOCUS18828</name>
</gene>
<dbReference type="InterPro" id="IPR030934">
    <property type="entry name" value="Intein_C"/>
</dbReference>
<sequence>MTIISIQFQLNDQQPVVAKLPTQFTLDDFKRAADNVYNNTSFLYSFVCHGKEFDLNNEDEFNKNKALITSETTIFTIEHVKACFLPDTLVQRADRSEIRISDVQLGDVLLAFTTFGEIVTTVVEDLLKHEVDEYMEVLLGQNRLHVTREHPFFVGNGNFCSLDKLRSSDCVYSLIDGNLQSTIITSIKTIKAPTIHVYNLHTAQPHTYFANKIAVHNKLGKKFVDLRKNNGLKRIEWSSSAPDWRIARPGICIEGKCINKSCVAHQQLVIINIGIKEFNLLTDYEISKCPECLTYVEPITCAFNNCVWRWEGLIQSGGGTEPNKVSGDWKYADDAYHRFEENVNEEVTWRRLIIYAKAK</sequence>
<dbReference type="AlphaFoldDB" id="A0A814TE09"/>
<dbReference type="NCBIfam" id="TIGR01443">
    <property type="entry name" value="intein_Cterm"/>
    <property type="match status" value="1"/>
</dbReference>
<comment type="caution">
    <text evidence="2">The sequence shown here is derived from an EMBL/GenBank/DDBJ whole genome shotgun (WGS) entry which is preliminary data.</text>
</comment>
<evidence type="ECO:0000259" key="1">
    <source>
        <dbReference type="SMART" id="SM00306"/>
    </source>
</evidence>
<proteinExistence type="predicted"/>
<dbReference type="Proteomes" id="UP000663889">
    <property type="component" value="Unassembled WGS sequence"/>
</dbReference>
<dbReference type="CDD" id="cd00081">
    <property type="entry name" value="Hint"/>
    <property type="match status" value="1"/>
</dbReference>
<dbReference type="SUPFAM" id="SSF51294">
    <property type="entry name" value="Hedgehog/intein (Hint) domain"/>
    <property type="match status" value="1"/>
</dbReference>
<evidence type="ECO:0000313" key="2">
    <source>
        <dbReference type="EMBL" id="CAF1158263.1"/>
    </source>
</evidence>